<evidence type="ECO:0000256" key="1">
    <source>
        <dbReference type="SAM" id="Phobius"/>
    </source>
</evidence>
<evidence type="ECO:0000313" key="3">
    <source>
        <dbReference type="Proteomes" id="UP000229041"/>
    </source>
</evidence>
<reference evidence="3" key="1">
    <citation type="submission" date="2017-09" db="EMBL/GenBank/DDBJ databases">
        <title>Depth-based differentiation of microbial function through sediment-hosted aquifers and enrichment of novel symbionts in the deep terrestrial subsurface.</title>
        <authorList>
            <person name="Probst A.J."/>
            <person name="Ladd B."/>
            <person name="Jarett J.K."/>
            <person name="Geller-Mcgrath D.E."/>
            <person name="Sieber C.M.K."/>
            <person name="Emerson J.B."/>
            <person name="Anantharaman K."/>
            <person name="Thomas B.C."/>
            <person name="Malmstrom R."/>
            <person name="Stieglmeier M."/>
            <person name="Klingl A."/>
            <person name="Woyke T."/>
            <person name="Ryan C.M."/>
            <person name="Banfield J.F."/>
        </authorList>
    </citation>
    <scope>NUCLEOTIDE SEQUENCE [LARGE SCALE GENOMIC DNA]</scope>
</reference>
<accession>A0A2M8G9D7</accession>
<name>A0A2M8G9D7_9BACT</name>
<feature type="transmembrane region" description="Helical" evidence="1">
    <location>
        <begin position="7"/>
        <end position="27"/>
    </location>
</feature>
<keyword evidence="1" id="KW-1133">Transmembrane helix</keyword>
<dbReference type="AlphaFoldDB" id="A0A2M8G9D7"/>
<protein>
    <submittedName>
        <fullName evidence="2">Uncharacterized protein</fullName>
    </submittedName>
</protein>
<keyword evidence="1" id="KW-0472">Membrane</keyword>
<dbReference type="EMBL" id="PFQR01000014">
    <property type="protein sequence ID" value="PJC70097.1"/>
    <property type="molecule type" value="Genomic_DNA"/>
</dbReference>
<organism evidence="2 3">
    <name type="scientific">Candidatus Tagabacteria bacterium CG_4_8_14_3_um_filter_41_8</name>
    <dbReference type="NCBI Taxonomy" id="1975018"/>
    <lineage>
        <taxon>Bacteria</taxon>
        <taxon>Candidatus Tagaibacteriota</taxon>
    </lineage>
</organism>
<dbReference type="Proteomes" id="UP000229041">
    <property type="component" value="Unassembled WGS sequence"/>
</dbReference>
<proteinExistence type="predicted"/>
<keyword evidence="1" id="KW-0812">Transmembrane</keyword>
<sequence>TALGCFYIPRCCALAFAIYIFCFKLGLHVSKTYEAIIVTIVFLILIVIVDYLDFKNLRLNPFKK</sequence>
<comment type="caution">
    <text evidence="2">The sequence shown here is derived from an EMBL/GenBank/DDBJ whole genome shotgun (WGS) entry which is preliminary data.</text>
</comment>
<feature type="non-terminal residue" evidence="2">
    <location>
        <position position="1"/>
    </location>
</feature>
<evidence type="ECO:0000313" key="2">
    <source>
        <dbReference type="EMBL" id="PJC70097.1"/>
    </source>
</evidence>
<feature type="transmembrane region" description="Helical" evidence="1">
    <location>
        <begin position="33"/>
        <end position="54"/>
    </location>
</feature>
<gene>
    <name evidence="2" type="ORF">CO014_00475</name>
</gene>